<dbReference type="PANTHER" id="PTHR12304:SF4">
    <property type="entry name" value="URIDINE NUCLEOSIDASE"/>
    <property type="match status" value="1"/>
</dbReference>
<dbReference type="GO" id="GO:0005829">
    <property type="term" value="C:cytosol"/>
    <property type="evidence" value="ECO:0007669"/>
    <property type="project" value="TreeGrafter"/>
</dbReference>
<gene>
    <name evidence="4" type="ORF">METZ01_LOCUS176124</name>
</gene>
<feature type="domain" description="Inosine/uridine-preferring nucleoside hydrolase" evidence="3">
    <location>
        <begin position="58"/>
        <end position="336"/>
    </location>
</feature>
<dbReference type="EMBL" id="UINC01033651">
    <property type="protein sequence ID" value="SVB23270.1"/>
    <property type="molecule type" value="Genomic_DNA"/>
</dbReference>
<dbReference type="Pfam" id="PF01156">
    <property type="entry name" value="IU_nuc_hydro"/>
    <property type="match status" value="1"/>
</dbReference>
<dbReference type="GO" id="GO:0008477">
    <property type="term" value="F:purine nucleosidase activity"/>
    <property type="evidence" value="ECO:0007669"/>
    <property type="project" value="TreeGrafter"/>
</dbReference>
<dbReference type="GO" id="GO:0006152">
    <property type="term" value="P:purine nucleoside catabolic process"/>
    <property type="evidence" value="ECO:0007669"/>
    <property type="project" value="TreeGrafter"/>
</dbReference>
<evidence type="ECO:0000259" key="3">
    <source>
        <dbReference type="Pfam" id="PF01156"/>
    </source>
</evidence>
<dbReference type="InterPro" id="IPR036452">
    <property type="entry name" value="Ribo_hydro-like"/>
</dbReference>
<organism evidence="4">
    <name type="scientific">marine metagenome</name>
    <dbReference type="NCBI Taxonomy" id="408172"/>
    <lineage>
        <taxon>unclassified sequences</taxon>
        <taxon>metagenomes</taxon>
        <taxon>ecological metagenomes</taxon>
    </lineage>
</organism>
<evidence type="ECO:0000313" key="4">
    <source>
        <dbReference type="EMBL" id="SVB23270.1"/>
    </source>
</evidence>
<dbReference type="AlphaFoldDB" id="A0A382CB62"/>
<accession>A0A382CB62</accession>
<dbReference type="InterPro" id="IPR001910">
    <property type="entry name" value="Inosine/uridine_hydrolase_dom"/>
</dbReference>
<evidence type="ECO:0000256" key="1">
    <source>
        <dbReference type="ARBA" id="ARBA00022801"/>
    </source>
</evidence>
<sequence>MRILFFFASASLVVHPTVTNHLRIDVIRITRRNFLSTAVALSAAATGYPRVIADQRPVILATDIGDDIDDTWALMMMLRMPELDVKLIVSDYGNAIYRCRLLAKFLQLTGRSDIPIGVGLDKTDEVGQQSSWLDDYRLENYPGTVHADGVNAIIETIMHSPEPITLLSIGPVPNIAHALRREPSIASNARFVGMHGSVYKGYNGEDNPAAEWNVRAAPKALQTVFAAPWDITLTPLDTCGLITLGGERYQHIYKSQDPWLKALIENYVAWLPGAPYIDQTTDTASVSTTLFDTVAVYLAAEENLCHMQELPLRVTDDGYTVVDKENGRPVNCAIAWKNLDAFKDRLVDILLS</sequence>
<evidence type="ECO:0000256" key="2">
    <source>
        <dbReference type="ARBA" id="ARBA00023295"/>
    </source>
</evidence>
<keyword evidence="2" id="KW-0326">Glycosidase</keyword>
<dbReference type="SUPFAM" id="SSF53590">
    <property type="entry name" value="Nucleoside hydrolase"/>
    <property type="match status" value="1"/>
</dbReference>
<reference evidence="4" key="1">
    <citation type="submission" date="2018-05" db="EMBL/GenBank/DDBJ databases">
        <authorList>
            <person name="Lanie J.A."/>
            <person name="Ng W.-L."/>
            <person name="Kazmierczak K.M."/>
            <person name="Andrzejewski T.M."/>
            <person name="Davidsen T.M."/>
            <person name="Wayne K.J."/>
            <person name="Tettelin H."/>
            <person name="Glass J.I."/>
            <person name="Rusch D."/>
            <person name="Podicherti R."/>
            <person name="Tsui H.-C.T."/>
            <person name="Winkler M.E."/>
        </authorList>
    </citation>
    <scope>NUCLEOTIDE SEQUENCE</scope>
</reference>
<protein>
    <recommendedName>
        <fullName evidence="3">Inosine/uridine-preferring nucleoside hydrolase domain-containing protein</fullName>
    </recommendedName>
</protein>
<dbReference type="Gene3D" id="3.90.245.10">
    <property type="entry name" value="Ribonucleoside hydrolase-like"/>
    <property type="match status" value="1"/>
</dbReference>
<proteinExistence type="predicted"/>
<keyword evidence="1" id="KW-0378">Hydrolase</keyword>
<name>A0A382CB62_9ZZZZ</name>
<dbReference type="InterPro" id="IPR023186">
    <property type="entry name" value="IUNH"/>
</dbReference>
<dbReference type="PANTHER" id="PTHR12304">
    <property type="entry name" value="INOSINE-URIDINE PREFERRING NUCLEOSIDE HYDROLASE"/>
    <property type="match status" value="1"/>
</dbReference>